<feature type="compositionally biased region" description="Basic residues" evidence="1">
    <location>
        <begin position="1"/>
        <end position="33"/>
    </location>
</feature>
<accession>A0AAW1A4A7</accession>
<dbReference type="AlphaFoldDB" id="A0AAW1A4A7"/>
<feature type="region of interest" description="Disordered" evidence="1">
    <location>
        <begin position="1"/>
        <end position="104"/>
    </location>
</feature>
<evidence type="ECO:0000313" key="2">
    <source>
        <dbReference type="EMBL" id="KAK9304043.1"/>
    </source>
</evidence>
<keyword evidence="3" id="KW-1185">Reference proteome</keyword>
<comment type="caution">
    <text evidence="2">The sequence shown here is derived from an EMBL/GenBank/DDBJ whole genome shotgun (WGS) entry which is preliminary data.</text>
</comment>
<proteinExistence type="predicted"/>
<gene>
    <name evidence="2" type="ORF">QLX08_004431</name>
</gene>
<reference evidence="2 3" key="1">
    <citation type="submission" date="2024-05" db="EMBL/GenBank/DDBJ databases">
        <title>The nuclear and mitochondrial genome assemblies of Tetragonisca angustula (Apidae: Meliponini), a tiny yet remarkable pollinator in the Neotropics.</title>
        <authorList>
            <person name="Ferrari R."/>
            <person name="Ricardo P.C."/>
            <person name="Dias F.C."/>
            <person name="Araujo N.S."/>
            <person name="Soares D.O."/>
            <person name="Zhou Q.-S."/>
            <person name="Zhu C.-D."/>
            <person name="Coutinho L."/>
            <person name="Airas M.C."/>
            <person name="Batista T.M."/>
        </authorList>
    </citation>
    <scope>NUCLEOTIDE SEQUENCE [LARGE SCALE GENOMIC DNA]</scope>
    <source>
        <strain evidence="2">ASF017062</strain>
        <tissue evidence="2">Abdomen</tissue>
    </source>
</reference>
<dbReference type="Proteomes" id="UP001432146">
    <property type="component" value="Unassembled WGS sequence"/>
</dbReference>
<name>A0AAW1A4A7_9HYME</name>
<protein>
    <submittedName>
        <fullName evidence="2">Uncharacterized protein</fullName>
    </submittedName>
</protein>
<organism evidence="2 3">
    <name type="scientific">Tetragonisca angustula</name>
    <dbReference type="NCBI Taxonomy" id="166442"/>
    <lineage>
        <taxon>Eukaryota</taxon>
        <taxon>Metazoa</taxon>
        <taxon>Ecdysozoa</taxon>
        <taxon>Arthropoda</taxon>
        <taxon>Hexapoda</taxon>
        <taxon>Insecta</taxon>
        <taxon>Pterygota</taxon>
        <taxon>Neoptera</taxon>
        <taxon>Endopterygota</taxon>
        <taxon>Hymenoptera</taxon>
        <taxon>Apocrita</taxon>
        <taxon>Aculeata</taxon>
        <taxon>Apoidea</taxon>
        <taxon>Anthophila</taxon>
        <taxon>Apidae</taxon>
        <taxon>Tetragonisca</taxon>
    </lineage>
</organism>
<sequence length="129" mass="15056">MHSHIRHDRRRRGTKLRISHPRCSKNKVNRAKRGPSVAKISGGVEVRGSCARKTTREREREGWEKRREDKNERRETRNKPYDGKNVRESRDKRRAISNGDGVSPNLRSFSCASFPLCSTVALKRKRKFT</sequence>
<dbReference type="EMBL" id="JAWNGG020000067">
    <property type="protein sequence ID" value="KAK9304043.1"/>
    <property type="molecule type" value="Genomic_DNA"/>
</dbReference>
<evidence type="ECO:0000256" key="1">
    <source>
        <dbReference type="SAM" id="MobiDB-lite"/>
    </source>
</evidence>
<evidence type="ECO:0000313" key="3">
    <source>
        <dbReference type="Proteomes" id="UP001432146"/>
    </source>
</evidence>
<feature type="compositionally biased region" description="Basic and acidic residues" evidence="1">
    <location>
        <begin position="54"/>
        <end position="91"/>
    </location>
</feature>